<dbReference type="OrthoDB" id="3218228at2"/>
<evidence type="ECO:0000256" key="1">
    <source>
        <dbReference type="SAM" id="MobiDB-lite"/>
    </source>
</evidence>
<dbReference type="RefSeq" id="WP_008839509.1">
    <property type="nucleotide sequence ID" value="NZ_AHAM01000264.1"/>
</dbReference>
<reference evidence="2 3" key="1">
    <citation type="journal article" date="2012" name="J. Bacteriol.">
        <title>Draft Genome Sequence of Mesorhizobium alhagi CCNWXJ12-2T, a Novel Salt-Resistant Species Isolated from the Desert of Northwestern China.</title>
        <authorList>
            <person name="Zhou M."/>
            <person name="Chen W."/>
            <person name="Chen H."/>
            <person name="Wei G."/>
        </authorList>
    </citation>
    <scope>NUCLEOTIDE SEQUENCE [LARGE SCALE GENOMIC DNA]</scope>
    <source>
        <strain evidence="2 3">CCNWXJ12-2</strain>
    </source>
</reference>
<dbReference type="EMBL" id="AHAM01000264">
    <property type="protein sequence ID" value="EHK53549.1"/>
    <property type="molecule type" value="Genomic_DNA"/>
</dbReference>
<evidence type="ECO:0000313" key="2">
    <source>
        <dbReference type="EMBL" id="EHK53549.1"/>
    </source>
</evidence>
<keyword evidence="3" id="KW-1185">Reference proteome</keyword>
<protein>
    <submittedName>
        <fullName evidence="2">Uncharacterized protein</fullName>
    </submittedName>
</protein>
<accession>H0I0D7</accession>
<dbReference type="AlphaFoldDB" id="H0I0D7"/>
<feature type="region of interest" description="Disordered" evidence="1">
    <location>
        <begin position="201"/>
        <end position="229"/>
    </location>
</feature>
<gene>
    <name evidence="2" type="ORF">MAXJ12_29697</name>
</gene>
<dbReference type="PATRIC" id="fig|1107882.3.peg.5749"/>
<organism evidence="2 3">
    <name type="scientific">Mesorhizobium alhagi CCNWXJ12-2</name>
    <dbReference type="NCBI Taxonomy" id="1107882"/>
    <lineage>
        <taxon>Bacteria</taxon>
        <taxon>Pseudomonadati</taxon>
        <taxon>Pseudomonadota</taxon>
        <taxon>Alphaproteobacteria</taxon>
        <taxon>Hyphomicrobiales</taxon>
        <taxon>Phyllobacteriaceae</taxon>
        <taxon>Allomesorhizobium</taxon>
    </lineage>
</organism>
<proteinExistence type="predicted"/>
<evidence type="ECO:0000313" key="3">
    <source>
        <dbReference type="Proteomes" id="UP000003250"/>
    </source>
</evidence>
<name>H0I0D7_9HYPH</name>
<dbReference type="Proteomes" id="UP000003250">
    <property type="component" value="Unassembled WGS sequence"/>
</dbReference>
<sequence length="229" mass="24370">MKMRNSVPPAFSVINLDSAVLAGTAVIAHQLVECGDWGFAVGGQEGQTSGTGIVRVLDGEGPFHAALDLGSPAEVLSLRKGGYLRIGAGTDGGGFVTLHGPEGTDEAWDSRRLSRGDLFAFLVFRPGSYLMTNEIGGLACEILVEYPDPRKNTAKTKPPFEPVRLSSAQIAKSERIRMKPGQGMVVDVESAARLTFVLRSADDGPPDIAEWRRTRQTGRGGGLTTRSSD</sequence>